<proteinExistence type="predicted"/>
<dbReference type="PROSITE" id="PS50404">
    <property type="entry name" value="GST_NTER"/>
    <property type="match status" value="1"/>
</dbReference>
<dbReference type="PANTHER" id="PTHR44051">
    <property type="entry name" value="GLUTATHIONE S-TRANSFERASE-RELATED"/>
    <property type="match status" value="1"/>
</dbReference>
<name>A0ABQ3D809_9RHOB</name>
<organism evidence="3 4">
    <name type="scientific">Paramylibacter ulvae</name>
    <dbReference type="NCBI Taxonomy" id="1651968"/>
    <lineage>
        <taxon>Bacteria</taxon>
        <taxon>Pseudomonadati</taxon>
        <taxon>Pseudomonadota</taxon>
        <taxon>Alphaproteobacteria</taxon>
        <taxon>Rhodobacterales</taxon>
        <taxon>Paracoccaceae</taxon>
        <taxon>Paramylibacter</taxon>
    </lineage>
</organism>
<evidence type="ECO:0000313" key="4">
    <source>
        <dbReference type="Proteomes" id="UP000634455"/>
    </source>
</evidence>
<dbReference type="RefSeq" id="WP_189641463.1">
    <property type="nucleotide sequence ID" value="NZ_BMZF01000011.1"/>
</dbReference>
<dbReference type="Pfam" id="PF13409">
    <property type="entry name" value="GST_N_2"/>
    <property type="match status" value="1"/>
</dbReference>
<reference evidence="4" key="1">
    <citation type="journal article" date="2019" name="Int. J. Syst. Evol. Microbiol.">
        <title>The Global Catalogue of Microorganisms (GCM) 10K type strain sequencing project: providing services to taxonomists for standard genome sequencing and annotation.</title>
        <authorList>
            <consortium name="The Broad Institute Genomics Platform"/>
            <consortium name="The Broad Institute Genome Sequencing Center for Infectious Disease"/>
            <person name="Wu L."/>
            <person name="Ma J."/>
        </authorList>
    </citation>
    <scope>NUCLEOTIDE SEQUENCE [LARGE SCALE GENOMIC DNA]</scope>
    <source>
        <strain evidence="4">KCTC 32465</strain>
    </source>
</reference>
<dbReference type="InterPro" id="IPR036249">
    <property type="entry name" value="Thioredoxin-like_sf"/>
</dbReference>
<protein>
    <recommendedName>
        <fullName evidence="5">Glutathione S-transferase</fullName>
    </recommendedName>
</protein>
<evidence type="ECO:0000313" key="3">
    <source>
        <dbReference type="EMBL" id="GHA61641.1"/>
    </source>
</evidence>
<dbReference type="PROSITE" id="PS50405">
    <property type="entry name" value="GST_CTER"/>
    <property type="match status" value="1"/>
</dbReference>
<dbReference type="SUPFAM" id="SSF47616">
    <property type="entry name" value="GST C-terminal domain-like"/>
    <property type="match status" value="1"/>
</dbReference>
<dbReference type="Gene3D" id="1.20.1050.10">
    <property type="match status" value="2"/>
</dbReference>
<feature type="domain" description="GST C-terminal" evidence="2">
    <location>
        <begin position="93"/>
        <end position="259"/>
    </location>
</feature>
<evidence type="ECO:0000259" key="1">
    <source>
        <dbReference type="PROSITE" id="PS50404"/>
    </source>
</evidence>
<dbReference type="EMBL" id="BMZF01000011">
    <property type="protein sequence ID" value="GHA61641.1"/>
    <property type="molecule type" value="Genomic_DNA"/>
</dbReference>
<dbReference type="SUPFAM" id="SSF52833">
    <property type="entry name" value="Thioredoxin-like"/>
    <property type="match status" value="1"/>
</dbReference>
<evidence type="ECO:0008006" key="5">
    <source>
        <dbReference type="Google" id="ProtNLM"/>
    </source>
</evidence>
<dbReference type="InterPro" id="IPR004045">
    <property type="entry name" value="Glutathione_S-Trfase_N"/>
</dbReference>
<dbReference type="Pfam" id="PF13410">
    <property type="entry name" value="GST_C_2"/>
    <property type="match status" value="1"/>
</dbReference>
<sequence length="279" mass="31347">MDHGTIMTFTLYHHGSSVCAAKVRFAMAEKKLEWDGVYIDILKGEQFAPDYLKLNPKGVVPTLAHDDQIITDSTVIIEYLDHIAPETSVHPADPIARAQTRIWTKAVDEDLHPACGAVTFVCSHRHTVLKNLGEKGVKEFLASTPAMSVTSDWKSQKDSFTRYGFDAPGAAEKVKLYDTYLQKMEDALAGGNDWLVANTFSIADIAMTPYVNRLAMMSMRGMWENGRLPNVEAWFARIEARENFKKCLIDWVPQDLTNDLRKNGAKSWPEVAQILEINI</sequence>
<keyword evidence="4" id="KW-1185">Reference proteome</keyword>
<gene>
    <name evidence="3" type="ORF">GCM10008927_29000</name>
</gene>
<dbReference type="Proteomes" id="UP000634455">
    <property type="component" value="Unassembled WGS sequence"/>
</dbReference>
<dbReference type="PANTHER" id="PTHR44051:SF8">
    <property type="entry name" value="GLUTATHIONE S-TRANSFERASE GSTA"/>
    <property type="match status" value="1"/>
</dbReference>
<evidence type="ECO:0000259" key="2">
    <source>
        <dbReference type="PROSITE" id="PS50405"/>
    </source>
</evidence>
<dbReference type="InterPro" id="IPR036282">
    <property type="entry name" value="Glutathione-S-Trfase_C_sf"/>
</dbReference>
<dbReference type="SFLD" id="SFLDS00019">
    <property type="entry name" value="Glutathione_Transferase_(cytos"/>
    <property type="match status" value="1"/>
</dbReference>
<dbReference type="InterPro" id="IPR040079">
    <property type="entry name" value="Glutathione_S-Trfase"/>
</dbReference>
<dbReference type="SFLD" id="SFLDG00358">
    <property type="entry name" value="Main_(cytGST)"/>
    <property type="match status" value="1"/>
</dbReference>
<dbReference type="InterPro" id="IPR010987">
    <property type="entry name" value="Glutathione-S-Trfase_C-like"/>
</dbReference>
<accession>A0ABQ3D809</accession>
<comment type="caution">
    <text evidence="3">The sequence shown here is derived from an EMBL/GenBank/DDBJ whole genome shotgun (WGS) entry which is preliminary data.</text>
</comment>
<dbReference type="Gene3D" id="3.40.30.10">
    <property type="entry name" value="Glutaredoxin"/>
    <property type="match status" value="1"/>
</dbReference>
<feature type="domain" description="GST N-terminal" evidence="1">
    <location>
        <begin position="7"/>
        <end position="88"/>
    </location>
</feature>